<feature type="domain" description="Core shell protein Gag P30" evidence="7">
    <location>
        <begin position="232"/>
        <end position="431"/>
    </location>
</feature>
<proteinExistence type="predicted"/>
<evidence type="ECO:0000256" key="5">
    <source>
        <dbReference type="SAM" id="MobiDB-lite"/>
    </source>
</evidence>
<keyword evidence="3" id="KW-1043">Host membrane</keyword>
<dbReference type="Gene3D" id="1.10.150.180">
    <property type="entry name" value="Gamma-retroviral matrix domain"/>
    <property type="match status" value="1"/>
</dbReference>
<feature type="region of interest" description="Disordered" evidence="5">
    <location>
        <begin position="140"/>
        <end position="202"/>
    </location>
</feature>
<evidence type="ECO:0008006" key="10">
    <source>
        <dbReference type="Google" id="ProtNLM"/>
    </source>
</evidence>
<evidence type="ECO:0000313" key="9">
    <source>
        <dbReference type="Proteomes" id="UP000694420"/>
    </source>
</evidence>
<feature type="compositionally biased region" description="Pro residues" evidence="5">
    <location>
        <begin position="148"/>
        <end position="157"/>
    </location>
</feature>
<dbReference type="Ensembl" id="ENSNPET00000005571.1">
    <property type="protein sequence ID" value="ENSNPEP00000005434.1"/>
    <property type="gene ID" value="ENSNPEG00000004117.1"/>
</dbReference>
<keyword evidence="4" id="KW-0472">Membrane</keyword>
<evidence type="ECO:0000256" key="1">
    <source>
        <dbReference type="ARBA" id="ARBA00004165"/>
    </source>
</evidence>
<dbReference type="InterPro" id="IPR036946">
    <property type="entry name" value="G_retro_matrix_sf"/>
</dbReference>
<dbReference type="SUPFAM" id="SSF47836">
    <property type="entry name" value="Retroviral matrix proteins"/>
    <property type="match status" value="1"/>
</dbReference>
<dbReference type="InterPro" id="IPR003036">
    <property type="entry name" value="Gag_P30"/>
</dbReference>
<dbReference type="Proteomes" id="UP000694420">
    <property type="component" value="Unplaced"/>
</dbReference>
<organism evidence="8 9">
    <name type="scientific">Nothoprocta perdicaria</name>
    <name type="common">Chilean tinamou</name>
    <name type="synonym">Crypturus perdicarius</name>
    <dbReference type="NCBI Taxonomy" id="30464"/>
    <lineage>
        <taxon>Eukaryota</taxon>
        <taxon>Metazoa</taxon>
        <taxon>Chordata</taxon>
        <taxon>Craniata</taxon>
        <taxon>Vertebrata</taxon>
        <taxon>Euteleostomi</taxon>
        <taxon>Archelosauria</taxon>
        <taxon>Archosauria</taxon>
        <taxon>Dinosauria</taxon>
        <taxon>Saurischia</taxon>
        <taxon>Theropoda</taxon>
        <taxon>Coelurosauria</taxon>
        <taxon>Aves</taxon>
        <taxon>Palaeognathae</taxon>
        <taxon>Tinamiformes</taxon>
        <taxon>Tinamidae</taxon>
        <taxon>Nothoprocta</taxon>
    </lineage>
</organism>
<dbReference type="InterPro" id="IPR000840">
    <property type="entry name" value="G_retro_matrix"/>
</dbReference>
<feature type="compositionally biased region" description="Polar residues" evidence="5">
    <location>
        <begin position="163"/>
        <end position="173"/>
    </location>
</feature>
<evidence type="ECO:0000313" key="8">
    <source>
        <dbReference type="Ensembl" id="ENSNPEP00000005434.1"/>
    </source>
</evidence>
<accession>A0A8C6YUC6</accession>
<evidence type="ECO:0000256" key="2">
    <source>
        <dbReference type="ARBA" id="ARBA00022511"/>
    </source>
</evidence>
<dbReference type="InterPro" id="IPR008919">
    <property type="entry name" value="Retrov_capsid_N"/>
</dbReference>
<dbReference type="InterPro" id="IPR010999">
    <property type="entry name" value="Retrovr_matrix"/>
</dbReference>
<evidence type="ECO:0000259" key="6">
    <source>
        <dbReference type="Pfam" id="PF01140"/>
    </source>
</evidence>
<reference evidence="8" key="1">
    <citation type="submission" date="2025-08" db="UniProtKB">
        <authorList>
            <consortium name="Ensembl"/>
        </authorList>
    </citation>
    <scope>IDENTIFICATION</scope>
</reference>
<sequence>MGQSQSTPLSLFVERFQDVKRRGHDLSVEVKKNKLIKYCSSEWPTFDVGWLRTGSLDTQLVRKVKRKILSPGQGGHPDQIPYIIVWEDLVEKPPEWLRPFISHKPDALVVKETQALLATGVGKGDKKKVEILQNSQTYPSLEELGNENPPPYAPVPVTPEGAISSSRVTSATELGSPPGRDEPQGVNNGVPGRTQQEEYELRSSSVQIYPLRALRSRPDRERTYQYWPFSSSDLYNWKSQNPSFSEKPVALIDLVESILFTHNPTWDDCQQLLKILFTTEERERILAEARKHVPGVDGRPTTQPHLIDDGFPLTRPPWDFDQAEGRERLRIYRQTLMAGLRAAARKPTSLAKVIAVRQEPKESPAAFLERVLEAFRQYTPLDPMAEENRAAVILAFVNQAAPDIRKKLQKIDRLGEQTVQDLLKVAEKVYNNRETPEERQERIRKEDREFQARENRRN</sequence>
<dbReference type="GO" id="GO:0019068">
    <property type="term" value="P:virion assembly"/>
    <property type="evidence" value="ECO:0007669"/>
    <property type="project" value="InterPro"/>
</dbReference>
<dbReference type="Pfam" id="PF02093">
    <property type="entry name" value="Gag_p30"/>
    <property type="match status" value="1"/>
</dbReference>
<feature type="domain" description="Gamma-retroviral matrix protein" evidence="6">
    <location>
        <begin position="2"/>
        <end position="109"/>
    </location>
</feature>
<evidence type="ECO:0000256" key="3">
    <source>
        <dbReference type="ARBA" id="ARBA00022870"/>
    </source>
</evidence>
<evidence type="ECO:0000259" key="7">
    <source>
        <dbReference type="Pfam" id="PF02093"/>
    </source>
</evidence>
<dbReference type="Gene3D" id="1.10.375.10">
    <property type="entry name" value="Human Immunodeficiency Virus Type 1 Capsid Protein"/>
    <property type="match status" value="1"/>
</dbReference>
<dbReference type="InterPro" id="IPR050462">
    <property type="entry name" value="Retroviral_Gag-Pol_poly"/>
</dbReference>
<feature type="region of interest" description="Disordered" evidence="5">
    <location>
        <begin position="433"/>
        <end position="458"/>
    </location>
</feature>
<name>A0A8C6YUC6_NOTPE</name>
<reference evidence="8" key="2">
    <citation type="submission" date="2025-09" db="UniProtKB">
        <authorList>
            <consortium name="Ensembl"/>
        </authorList>
    </citation>
    <scope>IDENTIFICATION</scope>
</reference>
<evidence type="ECO:0000256" key="4">
    <source>
        <dbReference type="ARBA" id="ARBA00023136"/>
    </source>
</evidence>
<dbReference type="SUPFAM" id="SSF47943">
    <property type="entry name" value="Retrovirus capsid protein, N-terminal core domain"/>
    <property type="match status" value="1"/>
</dbReference>
<dbReference type="AlphaFoldDB" id="A0A8C6YUC6"/>
<keyword evidence="2" id="KW-1032">Host cell membrane</keyword>
<dbReference type="PANTHER" id="PTHR33166">
    <property type="entry name" value="GAG_P30 DOMAIN-CONTAINING PROTEIN"/>
    <property type="match status" value="1"/>
</dbReference>
<comment type="subcellular location">
    <subcellularLocation>
        <location evidence="1">Host cell membrane</location>
    </subcellularLocation>
</comment>
<keyword evidence="9" id="KW-1185">Reference proteome</keyword>
<protein>
    <recommendedName>
        <fullName evidence="10">Core shell protein Gag P30 domain-containing protein</fullName>
    </recommendedName>
</protein>
<dbReference type="Pfam" id="PF01140">
    <property type="entry name" value="Gag_MA"/>
    <property type="match status" value="1"/>
</dbReference>